<comment type="caution">
    <text evidence="2">The sequence shown here is derived from an EMBL/GenBank/DDBJ whole genome shotgun (WGS) entry which is preliminary data.</text>
</comment>
<evidence type="ECO:0000256" key="1">
    <source>
        <dbReference type="SAM" id="MobiDB-lite"/>
    </source>
</evidence>
<evidence type="ECO:0000313" key="3">
    <source>
        <dbReference type="Proteomes" id="UP000287651"/>
    </source>
</evidence>
<sequence length="158" mass="17875">MRQFTQENQTNRQDGVRIHNHAKQIELLEAEALEVRARKDKPFLPLFLHPLGEHHRRRPRGPPDGGGHRRGGGGDQLRGVVRVCKGHGMERRVDSEDRRRVSARGRYGPKKRRVVESQKNGISMNEMKTCREAGIDAVEERVGRGDGGGQHRRQLGGV</sequence>
<reference evidence="2 3" key="1">
    <citation type="journal article" date="2014" name="Agronomy (Basel)">
        <title>A Draft Genome Sequence for Ensete ventricosum, the Drought-Tolerant Tree Against Hunger.</title>
        <authorList>
            <person name="Harrison J."/>
            <person name="Moore K.A."/>
            <person name="Paszkiewicz K."/>
            <person name="Jones T."/>
            <person name="Grant M."/>
            <person name="Ambacheew D."/>
            <person name="Muzemil S."/>
            <person name="Studholme D.J."/>
        </authorList>
    </citation>
    <scope>NUCLEOTIDE SEQUENCE [LARGE SCALE GENOMIC DNA]</scope>
</reference>
<accession>A0A426WZ01</accession>
<dbReference type="AlphaFoldDB" id="A0A426WZ01"/>
<proteinExistence type="predicted"/>
<feature type="region of interest" description="Disordered" evidence="1">
    <location>
        <begin position="48"/>
        <end position="126"/>
    </location>
</feature>
<gene>
    <name evidence="2" type="ORF">B296_00043533</name>
</gene>
<dbReference type="Proteomes" id="UP000287651">
    <property type="component" value="Unassembled WGS sequence"/>
</dbReference>
<evidence type="ECO:0000313" key="2">
    <source>
        <dbReference type="EMBL" id="RRT32479.1"/>
    </source>
</evidence>
<feature type="compositionally biased region" description="Polar residues" evidence="1">
    <location>
        <begin position="1"/>
        <end position="13"/>
    </location>
</feature>
<feature type="compositionally biased region" description="Basic and acidic residues" evidence="1">
    <location>
        <begin position="87"/>
        <end position="100"/>
    </location>
</feature>
<organism evidence="2 3">
    <name type="scientific">Ensete ventricosum</name>
    <name type="common">Abyssinian banana</name>
    <name type="synonym">Musa ensete</name>
    <dbReference type="NCBI Taxonomy" id="4639"/>
    <lineage>
        <taxon>Eukaryota</taxon>
        <taxon>Viridiplantae</taxon>
        <taxon>Streptophyta</taxon>
        <taxon>Embryophyta</taxon>
        <taxon>Tracheophyta</taxon>
        <taxon>Spermatophyta</taxon>
        <taxon>Magnoliopsida</taxon>
        <taxon>Liliopsida</taxon>
        <taxon>Zingiberales</taxon>
        <taxon>Musaceae</taxon>
        <taxon>Ensete</taxon>
    </lineage>
</organism>
<protein>
    <submittedName>
        <fullName evidence="2">Uncharacterized protein</fullName>
    </submittedName>
</protein>
<name>A0A426WZ01_ENSVE</name>
<feature type="compositionally biased region" description="Basic residues" evidence="1">
    <location>
        <begin position="101"/>
        <end position="113"/>
    </location>
</feature>
<dbReference type="EMBL" id="AMZH03031873">
    <property type="protein sequence ID" value="RRT32479.1"/>
    <property type="molecule type" value="Genomic_DNA"/>
</dbReference>
<feature type="region of interest" description="Disordered" evidence="1">
    <location>
        <begin position="1"/>
        <end position="20"/>
    </location>
</feature>